<comment type="caution">
    <text evidence="2">The sequence shown here is derived from an EMBL/GenBank/DDBJ whole genome shotgun (WGS) entry which is preliminary data.</text>
</comment>
<dbReference type="SUPFAM" id="SSF50346">
    <property type="entry name" value="PRC-barrel domain"/>
    <property type="match status" value="1"/>
</dbReference>
<dbReference type="Gene3D" id="2.30.30.240">
    <property type="entry name" value="PRC-barrel domain"/>
    <property type="match status" value="1"/>
</dbReference>
<evidence type="ECO:0000313" key="3">
    <source>
        <dbReference type="Proteomes" id="UP000265882"/>
    </source>
</evidence>
<dbReference type="EMBL" id="QZKU01000117">
    <property type="protein sequence ID" value="RJP17240.1"/>
    <property type="molecule type" value="Genomic_DNA"/>
</dbReference>
<sequence length="151" mass="17229">MKAFNIIATIAFVISLFLTAGAFEKEAVAWGLPEGFNPETGRIEKTSEVYKTEELIGSVARNERGERLGMVEEILFSDDGRIEYLVLARDEIEGAERLVPVPWKDAKAEMKDGRLVLSLDKSKFDNAPSFGRNDWQRLDDPEWNREVHSYY</sequence>
<accession>A0A3A4NJA0</accession>
<organism evidence="2 3">
    <name type="scientific">Abyssobacteria bacterium (strain SURF_5)</name>
    <dbReference type="NCBI Taxonomy" id="2093360"/>
    <lineage>
        <taxon>Bacteria</taxon>
        <taxon>Pseudomonadati</taxon>
        <taxon>Candidatus Hydrogenedentota</taxon>
        <taxon>Candidatus Abyssobacteria</taxon>
    </lineage>
</organism>
<dbReference type="AlphaFoldDB" id="A0A3A4NJA0"/>
<proteinExistence type="predicted"/>
<name>A0A3A4NJA0_ABYX5</name>
<evidence type="ECO:0000313" key="2">
    <source>
        <dbReference type="EMBL" id="RJP17240.1"/>
    </source>
</evidence>
<dbReference type="InterPro" id="IPR027275">
    <property type="entry name" value="PRC-brl_dom"/>
</dbReference>
<gene>
    <name evidence="2" type="ORF">C4520_17205</name>
</gene>
<protein>
    <submittedName>
        <fullName evidence="2">PRC-barrel domain containing protein</fullName>
    </submittedName>
</protein>
<dbReference type="InterPro" id="IPR011033">
    <property type="entry name" value="PRC_barrel-like_sf"/>
</dbReference>
<dbReference type="Pfam" id="PF05239">
    <property type="entry name" value="PRC"/>
    <property type="match status" value="1"/>
</dbReference>
<feature type="domain" description="PRC-barrel" evidence="1">
    <location>
        <begin position="49"/>
        <end position="109"/>
    </location>
</feature>
<evidence type="ECO:0000259" key="1">
    <source>
        <dbReference type="Pfam" id="PF05239"/>
    </source>
</evidence>
<dbReference type="Proteomes" id="UP000265882">
    <property type="component" value="Unassembled WGS sequence"/>
</dbReference>
<reference evidence="2 3" key="1">
    <citation type="journal article" date="2017" name="ISME J.">
        <title>Energy and carbon metabolisms in a deep terrestrial subsurface fluid microbial community.</title>
        <authorList>
            <person name="Momper L."/>
            <person name="Jungbluth S.P."/>
            <person name="Lee M.D."/>
            <person name="Amend J.P."/>
        </authorList>
    </citation>
    <scope>NUCLEOTIDE SEQUENCE [LARGE SCALE GENOMIC DNA]</scope>
    <source>
        <strain evidence="2">SURF_5</strain>
    </source>
</reference>